<organism evidence="1 2">
    <name type="scientific">Phascolomyces articulosus</name>
    <dbReference type="NCBI Taxonomy" id="60185"/>
    <lineage>
        <taxon>Eukaryota</taxon>
        <taxon>Fungi</taxon>
        <taxon>Fungi incertae sedis</taxon>
        <taxon>Mucoromycota</taxon>
        <taxon>Mucoromycotina</taxon>
        <taxon>Mucoromycetes</taxon>
        <taxon>Mucorales</taxon>
        <taxon>Lichtheimiaceae</taxon>
        <taxon>Phascolomyces</taxon>
    </lineage>
</organism>
<reference evidence="1" key="1">
    <citation type="journal article" date="2022" name="IScience">
        <title>Evolution of zygomycete secretomes and the origins of terrestrial fungal ecologies.</title>
        <authorList>
            <person name="Chang Y."/>
            <person name="Wang Y."/>
            <person name="Mondo S."/>
            <person name="Ahrendt S."/>
            <person name="Andreopoulos W."/>
            <person name="Barry K."/>
            <person name="Beard J."/>
            <person name="Benny G.L."/>
            <person name="Blankenship S."/>
            <person name="Bonito G."/>
            <person name="Cuomo C."/>
            <person name="Desiro A."/>
            <person name="Gervers K.A."/>
            <person name="Hundley H."/>
            <person name="Kuo A."/>
            <person name="LaButti K."/>
            <person name="Lang B.F."/>
            <person name="Lipzen A."/>
            <person name="O'Donnell K."/>
            <person name="Pangilinan J."/>
            <person name="Reynolds N."/>
            <person name="Sandor L."/>
            <person name="Smith M.E."/>
            <person name="Tsang A."/>
            <person name="Grigoriev I.V."/>
            <person name="Stajich J.E."/>
            <person name="Spatafora J.W."/>
        </authorList>
    </citation>
    <scope>NUCLEOTIDE SEQUENCE</scope>
    <source>
        <strain evidence="1">RSA 2281</strain>
    </source>
</reference>
<keyword evidence="2" id="KW-1185">Reference proteome</keyword>
<name>A0AAD5PCL6_9FUNG</name>
<dbReference type="AlphaFoldDB" id="A0AAD5PCL6"/>
<dbReference type="EMBL" id="JAIXMP010000019">
    <property type="protein sequence ID" value="KAI9258205.1"/>
    <property type="molecule type" value="Genomic_DNA"/>
</dbReference>
<comment type="caution">
    <text evidence="1">The sequence shown here is derived from an EMBL/GenBank/DDBJ whole genome shotgun (WGS) entry which is preliminary data.</text>
</comment>
<reference evidence="1" key="2">
    <citation type="submission" date="2023-02" db="EMBL/GenBank/DDBJ databases">
        <authorList>
            <consortium name="DOE Joint Genome Institute"/>
            <person name="Mondo S.J."/>
            <person name="Chang Y."/>
            <person name="Wang Y."/>
            <person name="Ahrendt S."/>
            <person name="Andreopoulos W."/>
            <person name="Barry K."/>
            <person name="Beard J."/>
            <person name="Benny G.L."/>
            <person name="Blankenship S."/>
            <person name="Bonito G."/>
            <person name="Cuomo C."/>
            <person name="Desiro A."/>
            <person name="Gervers K.A."/>
            <person name="Hundley H."/>
            <person name="Kuo A."/>
            <person name="LaButti K."/>
            <person name="Lang B.F."/>
            <person name="Lipzen A."/>
            <person name="O'Donnell K."/>
            <person name="Pangilinan J."/>
            <person name="Reynolds N."/>
            <person name="Sandor L."/>
            <person name="Smith M.W."/>
            <person name="Tsang A."/>
            <person name="Grigoriev I.V."/>
            <person name="Stajich J.E."/>
            <person name="Spatafora J.W."/>
        </authorList>
    </citation>
    <scope>NUCLEOTIDE SEQUENCE</scope>
    <source>
        <strain evidence="1">RSA 2281</strain>
    </source>
</reference>
<sequence>MPNLSKDNTPLASTARVTLDYRNLFFRINSRSTRESTITYEIAQWANDGQGDYVKYHHQLPKSVPGELPKPEFMLTKLIHISDMQVVDGSQVNEGHSEYIFI</sequence>
<accession>A0AAD5PCL6</accession>
<evidence type="ECO:0000313" key="2">
    <source>
        <dbReference type="Proteomes" id="UP001209540"/>
    </source>
</evidence>
<evidence type="ECO:0000313" key="1">
    <source>
        <dbReference type="EMBL" id="KAI9258205.1"/>
    </source>
</evidence>
<gene>
    <name evidence="1" type="ORF">BDA99DRAFT_539207</name>
</gene>
<dbReference type="Proteomes" id="UP001209540">
    <property type="component" value="Unassembled WGS sequence"/>
</dbReference>
<protein>
    <submittedName>
        <fullName evidence="1">Uncharacterized protein</fullName>
    </submittedName>
</protein>
<proteinExistence type="predicted"/>